<protein>
    <submittedName>
        <fullName evidence="2">Lipoprotein NlpI</fullName>
    </submittedName>
</protein>
<dbReference type="SUPFAM" id="SSF48452">
    <property type="entry name" value="TPR-like"/>
    <property type="match status" value="1"/>
</dbReference>
<evidence type="ECO:0000313" key="3">
    <source>
        <dbReference type="Proteomes" id="UP000319817"/>
    </source>
</evidence>
<dbReference type="Gene3D" id="1.25.40.10">
    <property type="entry name" value="Tetratricopeptide repeat domain"/>
    <property type="match status" value="1"/>
</dbReference>
<keyword evidence="3" id="KW-1185">Reference proteome</keyword>
<reference evidence="2 3" key="1">
    <citation type="submission" date="2019-02" db="EMBL/GenBank/DDBJ databases">
        <title>Deep-cultivation of Planctomycetes and their phenomic and genomic characterization uncovers novel biology.</title>
        <authorList>
            <person name="Wiegand S."/>
            <person name="Jogler M."/>
            <person name="Boedeker C."/>
            <person name="Pinto D."/>
            <person name="Vollmers J."/>
            <person name="Rivas-Marin E."/>
            <person name="Kohn T."/>
            <person name="Peeters S.H."/>
            <person name="Heuer A."/>
            <person name="Rast P."/>
            <person name="Oberbeckmann S."/>
            <person name="Bunk B."/>
            <person name="Jeske O."/>
            <person name="Meyerdierks A."/>
            <person name="Storesund J.E."/>
            <person name="Kallscheuer N."/>
            <person name="Luecker S."/>
            <person name="Lage O.M."/>
            <person name="Pohl T."/>
            <person name="Merkel B.J."/>
            <person name="Hornburger P."/>
            <person name="Mueller R.-W."/>
            <person name="Bruemmer F."/>
            <person name="Labrenz M."/>
            <person name="Spormann A.M."/>
            <person name="Op den Camp H."/>
            <person name="Overmann J."/>
            <person name="Amann R."/>
            <person name="Jetten M.S.M."/>
            <person name="Mascher T."/>
            <person name="Medema M.H."/>
            <person name="Devos D.P."/>
            <person name="Kaster A.-K."/>
            <person name="Ovreas L."/>
            <person name="Rohde M."/>
            <person name="Galperin M.Y."/>
            <person name="Jogler C."/>
        </authorList>
    </citation>
    <scope>NUCLEOTIDE SEQUENCE [LARGE SCALE GENOMIC DNA]</scope>
    <source>
        <strain evidence="2 3">K23_9</strain>
    </source>
</reference>
<dbReference type="InterPro" id="IPR011990">
    <property type="entry name" value="TPR-like_helical_dom_sf"/>
</dbReference>
<feature type="signal peptide" evidence="1">
    <location>
        <begin position="1"/>
        <end position="19"/>
    </location>
</feature>
<feature type="chain" id="PRO_5021749844" evidence="1">
    <location>
        <begin position="20"/>
        <end position="272"/>
    </location>
</feature>
<dbReference type="RefSeq" id="WP_145417295.1">
    <property type="nucleotide sequence ID" value="NZ_CP036526.1"/>
</dbReference>
<accession>A0A517NRE2</accession>
<dbReference type="OrthoDB" id="272871at2"/>
<proteinExistence type="predicted"/>
<dbReference type="AlphaFoldDB" id="A0A517NRE2"/>
<sequence precursor="true">MKLSLLTGFAVLIFAFADADQSTCQAQSVSSLRATSLSALMKGDRETAIASADRMIKAYPDDTRATLLAADIYLRSAKPLWATRMFDRYLEDKPEVKAELWQRGIALYFIGEHAKAAEQFAEHRRVNPNDVENAAWHFLCVAKAESFAQAREKLLPAPDDPRVPMKQVLALLKTGNTDDVNRAVNATKVDTSDRQIAQFYGDFYLGLYADAKGNRKEAYRLMSRAVEDAPRNYMGDVARVYADYLGDKLVVDPKKEKLELPVPKKSDDDSEA</sequence>
<organism evidence="2 3">
    <name type="scientific">Stieleria marina</name>
    <dbReference type="NCBI Taxonomy" id="1930275"/>
    <lineage>
        <taxon>Bacteria</taxon>
        <taxon>Pseudomonadati</taxon>
        <taxon>Planctomycetota</taxon>
        <taxon>Planctomycetia</taxon>
        <taxon>Pirellulales</taxon>
        <taxon>Pirellulaceae</taxon>
        <taxon>Stieleria</taxon>
    </lineage>
</organism>
<name>A0A517NRE2_9BACT</name>
<dbReference type="PANTHER" id="PTHR47908:SF2">
    <property type="entry name" value="TETRATRICOPEPTIDE REPEAT (TPR)-LIKE SUPERFAMILY PROTEIN"/>
    <property type="match status" value="1"/>
</dbReference>
<keyword evidence="2" id="KW-0449">Lipoprotein</keyword>
<dbReference type="EMBL" id="CP036526">
    <property type="protein sequence ID" value="QDT09701.1"/>
    <property type="molecule type" value="Genomic_DNA"/>
</dbReference>
<dbReference type="Proteomes" id="UP000319817">
    <property type="component" value="Chromosome"/>
</dbReference>
<evidence type="ECO:0000313" key="2">
    <source>
        <dbReference type="EMBL" id="QDT09701.1"/>
    </source>
</evidence>
<evidence type="ECO:0000256" key="1">
    <source>
        <dbReference type="SAM" id="SignalP"/>
    </source>
</evidence>
<keyword evidence="1" id="KW-0732">Signal</keyword>
<gene>
    <name evidence="2" type="ORF">K239x_16510</name>
</gene>
<dbReference type="PANTHER" id="PTHR47908">
    <property type="match status" value="1"/>
</dbReference>